<comment type="caution">
    <text evidence="1">The sequence shown here is derived from an EMBL/GenBank/DDBJ whole genome shotgun (WGS) entry which is preliminary data.</text>
</comment>
<dbReference type="Pfam" id="PF19455">
    <property type="entry name" value="DUF5993"/>
    <property type="match status" value="1"/>
</dbReference>
<gene>
    <name evidence="1" type="ORF">SAMN02982997_02191</name>
</gene>
<evidence type="ECO:0000313" key="2">
    <source>
        <dbReference type="Proteomes" id="UP000182998"/>
    </source>
</evidence>
<name>A0A1G5H8C0_LEGMI</name>
<reference evidence="1 2" key="1">
    <citation type="submission" date="2016-10" db="EMBL/GenBank/DDBJ databases">
        <authorList>
            <person name="Varghese N."/>
            <person name="Submissions S."/>
        </authorList>
    </citation>
    <scope>NUCLEOTIDE SEQUENCE [LARGE SCALE GENOMIC DNA]</scope>
    <source>
        <strain evidence="1 2">ATCC 33218</strain>
    </source>
</reference>
<accession>A0A1G5H8C0</accession>
<dbReference type="RefSeq" id="WP_217423724.1">
    <property type="nucleotide sequence ID" value="NZ_FMVN01000011.1"/>
</dbReference>
<sequence length="49" mass="6032">MMTLLYLLYWLIGLQIVFKPNRFLKPQFLFCLLLTLFWFDFHGDLLGYE</sequence>
<organism evidence="1 2">
    <name type="scientific">Legionella micdadei</name>
    <name type="common">Tatlockia micdadei</name>
    <dbReference type="NCBI Taxonomy" id="451"/>
    <lineage>
        <taxon>Bacteria</taxon>
        <taxon>Pseudomonadati</taxon>
        <taxon>Pseudomonadota</taxon>
        <taxon>Gammaproteobacteria</taxon>
        <taxon>Legionellales</taxon>
        <taxon>Legionellaceae</taxon>
        <taxon>Legionella</taxon>
    </lineage>
</organism>
<keyword evidence="2" id="KW-1185">Reference proteome</keyword>
<dbReference type="EMBL" id="FMVN01000011">
    <property type="protein sequence ID" value="SCY60152.1"/>
    <property type="molecule type" value="Genomic_DNA"/>
</dbReference>
<evidence type="ECO:0000313" key="1">
    <source>
        <dbReference type="EMBL" id="SCY60152.1"/>
    </source>
</evidence>
<proteinExistence type="predicted"/>
<dbReference type="InterPro" id="IPR046035">
    <property type="entry name" value="DUF5993"/>
</dbReference>
<protein>
    <submittedName>
        <fullName evidence="1">Uncharacterized protein</fullName>
    </submittedName>
</protein>
<dbReference type="Proteomes" id="UP000182998">
    <property type="component" value="Unassembled WGS sequence"/>
</dbReference>